<sequence length="242" mass="26111">MEKGAGVAKAGQATRPAKRGCRMTVSGKLQKPPQIYETACPCIVPDMEKEHGRGRPRSEQARMAVLHAADDLLLEVGYAGMTMKNIAERARVSRQTVYRWWSTKAEILFEASAGDAAEELAVHPSDNPVDDLTAYLEALVRFLAHSPAGAAYRALIGEAQHDSAVAGLLAAKDILGESARAAVERVLRSDADSRTIDQATALLVGPTFFWILSGRDPDQLVARERAEAFLHEVHAGDIAGRA</sequence>
<organism evidence="7 8">
    <name type="scientific">Streptomyces spiralis</name>
    <dbReference type="NCBI Taxonomy" id="66376"/>
    <lineage>
        <taxon>Bacteria</taxon>
        <taxon>Bacillati</taxon>
        <taxon>Actinomycetota</taxon>
        <taxon>Actinomycetes</taxon>
        <taxon>Kitasatosporales</taxon>
        <taxon>Streptomycetaceae</taxon>
        <taxon>Streptomyces</taxon>
    </lineage>
</organism>
<keyword evidence="1" id="KW-0805">Transcription regulation</keyword>
<evidence type="ECO:0000256" key="5">
    <source>
        <dbReference type="SAM" id="MobiDB-lite"/>
    </source>
</evidence>
<dbReference type="PROSITE" id="PS50977">
    <property type="entry name" value="HTH_TETR_2"/>
    <property type="match status" value="1"/>
</dbReference>
<protein>
    <submittedName>
        <fullName evidence="7">Transcriptional regulator, TetR family protein</fullName>
    </submittedName>
</protein>
<dbReference type="PRINTS" id="PR00455">
    <property type="entry name" value="HTHTETR"/>
</dbReference>
<dbReference type="SUPFAM" id="SSF48498">
    <property type="entry name" value="Tetracyclin repressor-like, C-terminal domain"/>
    <property type="match status" value="1"/>
</dbReference>
<keyword evidence="3" id="KW-0804">Transcription</keyword>
<dbReference type="GO" id="GO:0003700">
    <property type="term" value="F:DNA-binding transcription factor activity"/>
    <property type="evidence" value="ECO:0007669"/>
    <property type="project" value="TreeGrafter"/>
</dbReference>
<evidence type="ECO:0000256" key="2">
    <source>
        <dbReference type="ARBA" id="ARBA00023125"/>
    </source>
</evidence>
<gene>
    <name evidence="7" type="ORF">GCM10014715_80090</name>
</gene>
<evidence type="ECO:0000259" key="6">
    <source>
        <dbReference type="PROSITE" id="PS50977"/>
    </source>
</evidence>
<dbReference type="AlphaFoldDB" id="A0A919AKJ2"/>
<evidence type="ECO:0000313" key="8">
    <source>
        <dbReference type="Proteomes" id="UP000641386"/>
    </source>
</evidence>
<dbReference type="Pfam" id="PF16859">
    <property type="entry name" value="TetR_C_11"/>
    <property type="match status" value="1"/>
</dbReference>
<evidence type="ECO:0000256" key="4">
    <source>
        <dbReference type="PROSITE-ProRule" id="PRU00335"/>
    </source>
</evidence>
<comment type="caution">
    <text evidence="7">The sequence shown here is derived from an EMBL/GenBank/DDBJ whole genome shotgun (WGS) entry which is preliminary data.</text>
</comment>
<keyword evidence="8" id="KW-1185">Reference proteome</keyword>
<evidence type="ECO:0000256" key="3">
    <source>
        <dbReference type="ARBA" id="ARBA00023163"/>
    </source>
</evidence>
<evidence type="ECO:0000256" key="1">
    <source>
        <dbReference type="ARBA" id="ARBA00023015"/>
    </source>
</evidence>
<feature type="region of interest" description="Disordered" evidence="5">
    <location>
        <begin position="1"/>
        <end position="26"/>
    </location>
</feature>
<dbReference type="Gene3D" id="1.10.10.60">
    <property type="entry name" value="Homeodomain-like"/>
    <property type="match status" value="1"/>
</dbReference>
<reference evidence="7" key="1">
    <citation type="journal article" date="2014" name="Int. J. Syst. Evol. Microbiol.">
        <title>Complete genome sequence of Corynebacterium casei LMG S-19264T (=DSM 44701T), isolated from a smear-ripened cheese.</title>
        <authorList>
            <consortium name="US DOE Joint Genome Institute (JGI-PGF)"/>
            <person name="Walter F."/>
            <person name="Albersmeier A."/>
            <person name="Kalinowski J."/>
            <person name="Ruckert C."/>
        </authorList>
    </citation>
    <scope>NUCLEOTIDE SEQUENCE</scope>
    <source>
        <strain evidence="7">JCM 3302</strain>
    </source>
</reference>
<dbReference type="InterPro" id="IPR036271">
    <property type="entry name" value="Tet_transcr_reg_TetR-rel_C_sf"/>
</dbReference>
<reference evidence="7" key="2">
    <citation type="submission" date="2020-09" db="EMBL/GenBank/DDBJ databases">
        <authorList>
            <person name="Sun Q."/>
            <person name="Ohkuma M."/>
        </authorList>
    </citation>
    <scope>NUCLEOTIDE SEQUENCE</scope>
    <source>
        <strain evidence="7">JCM 3302</strain>
    </source>
</reference>
<dbReference type="InterPro" id="IPR001647">
    <property type="entry name" value="HTH_TetR"/>
</dbReference>
<dbReference type="InterPro" id="IPR011075">
    <property type="entry name" value="TetR_C"/>
</dbReference>
<keyword evidence="2 4" id="KW-0238">DNA-binding</keyword>
<feature type="DNA-binding region" description="H-T-H motif" evidence="4">
    <location>
        <begin position="82"/>
        <end position="101"/>
    </location>
</feature>
<dbReference type="GO" id="GO:0000976">
    <property type="term" value="F:transcription cis-regulatory region binding"/>
    <property type="evidence" value="ECO:0007669"/>
    <property type="project" value="TreeGrafter"/>
</dbReference>
<feature type="domain" description="HTH tetR-type" evidence="6">
    <location>
        <begin position="59"/>
        <end position="119"/>
    </location>
</feature>
<evidence type="ECO:0000313" key="7">
    <source>
        <dbReference type="EMBL" id="GHF12374.1"/>
    </source>
</evidence>
<dbReference type="PANTHER" id="PTHR30055">
    <property type="entry name" value="HTH-TYPE TRANSCRIPTIONAL REGULATOR RUTR"/>
    <property type="match status" value="1"/>
</dbReference>
<dbReference type="Pfam" id="PF00440">
    <property type="entry name" value="TetR_N"/>
    <property type="match status" value="1"/>
</dbReference>
<proteinExistence type="predicted"/>
<dbReference type="EMBL" id="BNBC01000062">
    <property type="protein sequence ID" value="GHF12374.1"/>
    <property type="molecule type" value="Genomic_DNA"/>
</dbReference>
<dbReference type="Proteomes" id="UP000641386">
    <property type="component" value="Unassembled WGS sequence"/>
</dbReference>
<name>A0A919AKJ2_9ACTN</name>
<dbReference type="PANTHER" id="PTHR30055:SF148">
    <property type="entry name" value="TETR-FAMILY TRANSCRIPTIONAL REGULATOR"/>
    <property type="match status" value="1"/>
</dbReference>
<dbReference type="Gene3D" id="1.10.357.10">
    <property type="entry name" value="Tetracycline Repressor, domain 2"/>
    <property type="match status" value="1"/>
</dbReference>
<accession>A0A919AKJ2</accession>
<dbReference type="SUPFAM" id="SSF46689">
    <property type="entry name" value="Homeodomain-like"/>
    <property type="match status" value="1"/>
</dbReference>
<dbReference type="InterPro" id="IPR009057">
    <property type="entry name" value="Homeodomain-like_sf"/>
</dbReference>
<dbReference type="InterPro" id="IPR050109">
    <property type="entry name" value="HTH-type_TetR-like_transc_reg"/>
</dbReference>